<feature type="domain" description="SMP-LTD" evidence="11">
    <location>
        <begin position="77"/>
        <end position="326"/>
    </location>
</feature>
<evidence type="ECO:0000256" key="9">
    <source>
        <dbReference type="SAM" id="MobiDB-lite"/>
    </source>
</evidence>
<evidence type="ECO:0000256" key="8">
    <source>
        <dbReference type="ARBA" id="ARBA00023136"/>
    </source>
</evidence>
<evidence type="ECO:0000256" key="2">
    <source>
        <dbReference type="ARBA" id="ARBA00022448"/>
    </source>
</evidence>
<feature type="compositionally biased region" description="Low complexity" evidence="9">
    <location>
        <begin position="155"/>
        <end position="166"/>
    </location>
</feature>
<dbReference type="EMBL" id="KV425551">
    <property type="protein sequence ID" value="KZT30362.1"/>
    <property type="molecule type" value="Genomic_DNA"/>
</dbReference>
<dbReference type="Pfam" id="PF10296">
    <property type="entry name" value="MMM1"/>
    <property type="match status" value="2"/>
</dbReference>
<dbReference type="InterPro" id="IPR031468">
    <property type="entry name" value="SMP_LBD"/>
</dbReference>
<keyword evidence="8 10" id="KW-0472">Membrane</keyword>
<evidence type="ECO:0000256" key="7">
    <source>
        <dbReference type="ARBA" id="ARBA00023121"/>
    </source>
</evidence>
<dbReference type="GO" id="GO:0015914">
    <property type="term" value="P:phospholipid transport"/>
    <property type="evidence" value="ECO:0007669"/>
    <property type="project" value="TreeGrafter"/>
</dbReference>
<keyword evidence="2" id="KW-0813">Transport</keyword>
<gene>
    <name evidence="12" type="ORF">NEOLEDRAFT_1125883</name>
</gene>
<dbReference type="PANTHER" id="PTHR13466">
    <property type="entry name" value="TEX2 PROTEIN-RELATED"/>
    <property type="match status" value="1"/>
</dbReference>
<evidence type="ECO:0000256" key="3">
    <source>
        <dbReference type="ARBA" id="ARBA00022692"/>
    </source>
</evidence>
<name>A0A165VXY8_9AGAM</name>
<evidence type="ECO:0000256" key="5">
    <source>
        <dbReference type="ARBA" id="ARBA00022989"/>
    </source>
</evidence>
<keyword evidence="7" id="KW-0446">Lipid-binding</keyword>
<reference evidence="12 13" key="1">
    <citation type="journal article" date="2016" name="Mol. Biol. Evol.">
        <title>Comparative Genomics of Early-Diverging Mushroom-Forming Fungi Provides Insights into the Origins of Lignocellulose Decay Capabilities.</title>
        <authorList>
            <person name="Nagy L.G."/>
            <person name="Riley R."/>
            <person name="Tritt A."/>
            <person name="Adam C."/>
            <person name="Daum C."/>
            <person name="Floudas D."/>
            <person name="Sun H."/>
            <person name="Yadav J.S."/>
            <person name="Pangilinan J."/>
            <person name="Larsson K.H."/>
            <person name="Matsuura K."/>
            <person name="Barry K."/>
            <person name="Labutti K."/>
            <person name="Kuo R."/>
            <person name="Ohm R.A."/>
            <person name="Bhattacharya S.S."/>
            <person name="Shirouzu T."/>
            <person name="Yoshinaga Y."/>
            <person name="Martin F.M."/>
            <person name="Grigoriev I.V."/>
            <person name="Hibbett D.S."/>
        </authorList>
    </citation>
    <scope>NUCLEOTIDE SEQUENCE [LARGE SCALE GENOMIC DNA]</scope>
    <source>
        <strain evidence="12 13">HHB14362 ss-1</strain>
    </source>
</reference>
<keyword evidence="5 10" id="KW-1133">Transmembrane helix</keyword>
<dbReference type="FunCoup" id="A0A165VXY8">
    <property type="interactions" value="84"/>
</dbReference>
<dbReference type="OrthoDB" id="5599157at2759"/>
<evidence type="ECO:0000259" key="11">
    <source>
        <dbReference type="PROSITE" id="PS51847"/>
    </source>
</evidence>
<keyword evidence="4" id="KW-0256">Endoplasmic reticulum</keyword>
<evidence type="ECO:0000256" key="6">
    <source>
        <dbReference type="ARBA" id="ARBA00023055"/>
    </source>
</evidence>
<organism evidence="12 13">
    <name type="scientific">Neolentinus lepideus HHB14362 ss-1</name>
    <dbReference type="NCBI Taxonomy" id="1314782"/>
    <lineage>
        <taxon>Eukaryota</taxon>
        <taxon>Fungi</taxon>
        <taxon>Dikarya</taxon>
        <taxon>Basidiomycota</taxon>
        <taxon>Agaricomycotina</taxon>
        <taxon>Agaricomycetes</taxon>
        <taxon>Gloeophyllales</taxon>
        <taxon>Gloeophyllaceae</taxon>
        <taxon>Neolentinus</taxon>
    </lineage>
</organism>
<protein>
    <recommendedName>
        <fullName evidence="11">SMP-LTD domain-containing protein</fullName>
    </recommendedName>
</protein>
<dbReference type="InterPro" id="IPR019411">
    <property type="entry name" value="MMM1_dom"/>
</dbReference>
<dbReference type="GO" id="GO:0008289">
    <property type="term" value="F:lipid binding"/>
    <property type="evidence" value="ECO:0007669"/>
    <property type="project" value="UniProtKB-KW"/>
</dbReference>
<accession>A0A165VXY8</accession>
<keyword evidence="3 10" id="KW-0812">Transmembrane</keyword>
<dbReference type="AlphaFoldDB" id="A0A165VXY8"/>
<evidence type="ECO:0000256" key="10">
    <source>
        <dbReference type="SAM" id="Phobius"/>
    </source>
</evidence>
<keyword evidence="13" id="KW-1185">Reference proteome</keyword>
<dbReference type="CDD" id="cd21671">
    <property type="entry name" value="SMP_Mmm1"/>
    <property type="match status" value="1"/>
</dbReference>
<evidence type="ECO:0000313" key="13">
    <source>
        <dbReference type="Proteomes" id="UP000076761"/>
    </source>
</evidence>
<dbReference type="GO" id="GO:1990456">
    <property type="term" value="P:mitochondrion-endoplasmic reticulum membrane tethering"/>
    <property type="evidence" value="ECO:0007669"/>
    <property type="project" value="TreeGrafter"/>
</dbReference>
<dbReference type="PANTHER" id="PTHR13466:SF0">
    <property type="entry name" value="SMP-LTD DOMAIN-CONTAINING PROTEIN"/>
    <property type="match status" value="1"/>
</dbReference>
<dbReference type="PROSITE" id="PS51847">
    <property type="entry name" value="SMP"/>
    <property type="match status" value="1"/>
</dbReference>
<sequence length="342" mass="37570">MATSNYIFTLQPTFTQGLVIGQLSILCLIYFILKYLFFDATASHEHSFQPAARKTVDITEDPGQMKSSEMQEKAAEGEESAEWFNMLLGQVIQAYRSKLRDDLPGPEGDEIACRRVEEFANKLRPAGFMDPIKVHSVNLGASAPRITYARLHHAPSTALPSKSASKSKSRTEGPAPLPNPSTVHFNMIYKDSVSISLSTACLLNYPFEGFARLPVSLVIELDMFESPITLTPPIPTHPSPTLTMSLPSYPAPSTPPPGILLPLKEPSGEGRGFTIKLKTSSLLGSRAKLVDVPKVGELIEMQVRRLLAERGTFKIVLPGIGSVQEAKEELKKEKEIMMQGFT</sequence>
<dbReference type="GO" id="GO:0005789">
    <property type="term" value="C:endoplasmic reticulum membrane"/>
    <property type="evidence" value="ECO:0007669"/>
    <property type="project" value="UniProtKB-SubCell"/>
</dbReference>
<proteinExistence type="predicted"/>
<evidence type="ECO:0000256" key="4">
    <source>
        <dbReference type="ARBA" id="ARBA00022824"/>
    </source>
</evidence>
<feature type="transmembrane region" description="Helical" evidence="10">
    <location>
        <begin position="14"/>
        <end position="33"/>
    </location>
</feature>
<dbReference type="STRING" id="1314782.A0A165VXY8"/>
<comment type="subcellular location">
    <subcellularLocation>
        <location evidence="1">Endoplasmic reticulum membrane</location>
    </subcellularLocation>
</comment>
<dbReference type="InParanoid" id="A0A165VXY8"/>
<dbReference type="GO" id="GO:0032865">
    <property type="term" value="C:ERMES complex"/>
    <property type="evidence" value="ECO:0007669"/>
    <property type="project" value="TreeGrafter"/>
</dbReference>
<keyword evidence="6" id="KW-0445">Lipid transport</keyword>
<evidence type="ECO:0000256" key="1">
    <source>
        <dbReference type="ARBA" id="ARBA00004586"/>
    </source>
</evidence>
<evidence type="ECO:0000313" key="12">
    <source>
        <dbReference type="EMBL" id="KZT30362.1"/>
    </source>
</evidence>
<feature type="region of interest" description="Disordered" evidence="9">
    <location>
        <begin position="155"/>
        <end position="180"/>
    </location>
</feature>
<dbReference type="Proteomes" id="UP000076761">
    <property type="component" value="Unassembled WGS sequence"/>
</dbReference>